<dbReference type="Pfam" id="PF18290">
    <property type="entry name" value="Nudix_hydro"/>
    <property type="match status" value="1"/>
</dbReference>
<name>A0A6S6SYN2_9BACT</name>
<keyword evidence="1" id="KW-0378">Hydrolase</keyword>
<accession>A0A6S6SYN2</accession>
<organism evidence="3">
    <name type="scientific">uncultured Sulfurovum sp</name>
    <dbReference type="NCBI Taxonomy" id="269237"/>
    <lineage>
        <taxon>Bacteria</taxon>
        <taxon>Pseudomonadati</taxon>
        <taxon>Campylobacterota</taxon>
        <taxon>Epsilonproteobacteria</taxon>
        <taxon>Campylobacterales</taxon>
        <taxon>Sulfurovaceae</taxon>
        <taxon>Sulfurovum</taxon>
        <taxon>environmental samples</taxon>
    </lineage>
</organism>
<dbReference type="EMBL" id="CACVAP010000059">
    <property type="protein sequence ID" value="CAA6809637.1"/>
    <property type="molecule type" value="Genomic_DNA"/>
</dbReference>
<gene>
    <name evidence="3" type="ORF">HELGO_WM5156</name>
</gene>
<dbReference type="PANTHER" id="PTHR13994">
    <property type="entry name" value="NUDIX HYDROLASE RELATED"/>
    <property type="match status" value="1"/>
</dbReference>
<dbReference type="InterPro" id="IPR000086">
    <property type="entry name" value="NUDIX_hydrolase_dom"/>
</dbReference>
<dbReference type="Gene3D" id="3.40.630.30">
    <property type="match status" value="1"/>
</dbReference>
<evidence type="ECO:0000313" key="3">
    <source>
        <dbReference type="EMBL" id="CAA6809637.1"/>
    </source>
</evidence>
<dbReference type="Pfam" id="PF00293">
    <property type="entry name" value="NUDIX"/>
    <property type="match status" value="1"/>
</dbReference>
<dbReference type="PROSITE" id="PS51462">
    <property type="entry name" value="NUDIX"/>
    <property type="match status" value="1"/>
</dbReference>
<feature type="domain" description="Nudix hydrolase" evidence="2">
    <location>
        <begin position="92"/>
        <end position="223"/>
    </location>
</feature>
<dbReference type="InterPro" id="IPR040618">
    <property type="entry name" value="Pre-Nudix"/>
</dbReference>
<dbReference type="InterPro" id="IPR020476">
    <property type="entry name" value="Nudix_hydrolase"/>
</dbReference>
<reference evidence="3" key="1">
    <citation type="submission" date="2020-01" db="EMBL/GenBank/DDBJ databases">
        <authorList>
            <person name="Meier V. D."/>
            <person name="Meier V D."/>
        </authorList>
    </citation>
    <scope>NUCLEOTIDE SEQUENCE</scope>
    <source>
        <strain evidence="3">HLG_WM_MAG_06</strain>
    </source>
</reference>
<dbReference type="AlphaFoldDB" id="A0A6S6SYN2"/>
<evidence type="ECO:0000259" key="2">
    <source>
        <dbReference type="PROSITE" id="PS51462"/>
    </source>
</evidence>
<dbReference type="CDD" id="cd04670">
    <property type="entry name" value="NUDIX_ASFGF2_Nudt6"/>
    <property type="match status" value="1"/>
</dbReference>
<dbReference type="PRINTS" id="PR00502">
    <property type="entry name" value="NUDIXFAMILY"/>
</dbReference>
<dbReference type="SUPFAM" id="SSF55811">
    <property type="entry name" value="Nudix"/>
    <property type="match status" value="1"/>
</dbReference>
<proteinExistence type="predicted"/>
<dbReference type="GO" id="GO:0047631">
    <property type="term" value="F:ADP-ribose diphosphatase activity"/>
    <property type="evidence" value="ECO:0007669"/>
    <property type="project" value="TreeGrafter"/>
</dbReference>
<dbReference type="PANTHER" id="PTHR13994:SF13">
    <property type="entry name" value="FI03680P"/>
    <property type="match status" value="1"/>
</dbReference>
<protein>
    <submittedName>
        <fullName evidence="3">MutT domain protein-like</fullName>
    </submittedName>
</protein>
<dbReference type="GO" id="GO:0051287">
    <property type="term" value="F:NAD binding"/>
    <property type="evidence" value="ECO:0007669"/>
    <property type="project" value="TreeGrafter"/>
</dbReference>
<dbReference type="GO" id="GO:0035529">
    <property type="term" value="F:NADH pyrophosphatase activity"/>
    <property type="evidence" value="ECO:0007669"/>
    <property type="project" value="TreeGrafter"/>
</dbReference>
<sequence>MLSTKEDKYNGLIVETESIETSVLEFKSSLEKLLESSKAQKKALLWIDLQSEQAEHIAIALQMGFDFHNCEAKRTTLTFQVTKNAYIPVPPTHTIGVGAVVINNKNELLMVRDRIHTSHSIYKLPGGMLEHAQSLEEGVVREVWEETGIKAKLIKMVSVLNSHPFTFNKSNMYVVFQLEAENFEINVVDTHEIEFALWMPLEEFFAHEEMSDFQKNLVDAALNHDGISLTAYEHKLPHKKHVEVYS</sequence>
<evidence type="ECO:0000256" key="1">
    <source>
        <dbReference type="ARBA" id="ARBA00022801"/>
    </source>
</evidence>
<dbReference type="InterPro" id="IPR003293">
    <property type="entry name" value="Nudix_hydrolase6-like"/>
</dbReference>
<dbReference type="InterPro" id="IPR015797">
    <property type="entry name" value="NUDIX_hydrolase-like_dom_sf"/>
</dbReference>
<dbReference type="Gene3D" id="3.90.79.10">
    <property type="entry name" value="Nucleoside Triphosphate Pyrophosphohydrolase"/>
    <property type="match status" value="1"/>
</dbReference>